<dbReference type="AlphaFoldDB" id="A0AAT9G9Z0"/>
<feature type="domain" description="Glycosyltransferase 2-like" evidence="8">
    <location>
        <begin position="320"/>
        <end position="524"/>
    </location>
</feature>
<dbReference type="Pfam" id="PF13632">
    <property type="entry name" value="Glyco_trans_2_3"/>
    <property type="match status" value="1"/>
</dbReference>
<gene>
    <name evidence="9" type="ORF">DMENIID0002_12780</name>
</gene>
<comment type="subcellular location">
    <subcellularLocation>
        <location evidence="1">Membrane</location>
        <topology evidence="1">Multi-pass membrane protein</topology>
    </subcellularLocation>
</comment>
<accession>A0AAT9G9Z0</accession>
<dbReference type="InterPro" id="IPR001173">
    <property type="entry name" value="Glyco_trans_2-like"/>
</dbReference>
<evidence type="ECO:0000256" key="5">
    <source>
        <dbReference type="ARBA" id="ARBA00022989"/>
    </source>
</evidence>
<evidence type="ECO:0000256" key="7">
    <source>
        <dbReference type="SAM" id="Phobius"/>
    </source>
</evidence>
<feature type="transmembrane region" description="Helical" evidence="7">
    <location>
        <begin position="172"/>
        <end position="199"/>
    </location>
</feature>
<proteinExistence type="predicted"/>
<evidence type="ECO:0000256" key="1">
    <source>
        <dbReference type="ARBA" id="ARBA00004141"/>
    </source>
</evidence>
<organism evidence="9">
    <name type="scientific">Candidatus Tisiphia endosymbiont of Sergentomyia squamirostris</name>
    <dbReference type="NCBI Taxonomy" id="3113639"/>
    <lineage>
        <taxon>Bacteria</taxon>
        <taxon>Pseudomonadati</taxon>
        <taxon>Pseudomonadota</taxon>
        <taxon>Alphaproteobacteria</taxon>
        <taxon>Rickettsiales</taxon>
        <taxon>Rickettsiaceae</taxon>
        <taxon>Rickettsieae</taxon>
        <taxon>Candidatus Tisiphia</taxon>
    </lineage>
</organism>
<evidence type="ECO:0000313" key="9">
    <source>
        <dbReference type="EMBL" id="BFD46632.1"/>
    </source>
</evidence>
<evidence type="ECO:0000256" key="2">
    <source>
        <dbReference type="ARBA" id="ARBA00022676"/>
    </source>
</evidence>
<dbReference type="Gene3D" id="3.90.550.10">
    <property type="entry name" value="Spore Coat Polysaccharide Biosynthesis Protein SpsA, Chain A"/>
    <property type="match status" value="1"/>
</dbReference>
<evidence type="ECO:0000256" key="4">
    <source>
        <dbReference type="ARBA" id="ARBA00022692"/>
    </source>
</evidence>
<dbReference type="GO" id="GO:0016757">
    <property type="term" value="F:glycosyltransferase activity"/>
    <property type="evidence" value="ECO:0007669"/>
    <property type="project" value="UniProtKB-KW"/>
</dbReference>
<dbReference type="InterPro" id="IPR029044">
    <property type="entry name" value="Nucleotide-diphossugar_trans"/>
</dbReference>
<dbReference type="PANTHER" id="PTHR43867">
    <property type="entry name" value="CELLULOSE SYNTHASE CATALYTIC SUBUNIT A [UDP-FORMING]"/>
    <property type="match status" value="1"/>
</dbReference>
<dbReference type="EMBL" id="AP029170">
    <property type="protein sequence ID" value="BFD46632.1"/>
    <property type="molecule type" value="Genomic_DNA"/>
</dbReference>
<keyword evidence="5 7" id="KW-1133">Transmembrane helix</keyword>
<name>A0AAT9G9Z0_9RICK</name>
<keyword evidence="6 7" id="KW-0472">Membrane</keyword>
<keyword evidence="3" id="KW-0808">Transferase</keyword>
<keyword evidence="4 7" id="KW-0812">Transmembrane</keyword>
<feature type="transmembrane region" description="Helical" evidence="7">
    <location>
        <begin position="482"/>
        <end position="507"/>
    </location>
</feature>
<dbReference type="CDD" id="cd06427">
    <property type="entry name" value="CESA_like_2"/>
    <property type="match status" value="1"/>
</dbReference>
<feature type="transmembrane region" description="Helical" evidence="7">
    <location>
        <begin position="519"/>
        <end position="541"/>
    </location>
</feature>
<sequence>MDGCIKNINREFLNILLKEQLLTDLQISHVKFKLIDSTGENDFFNVIIAEGIINNEMVIDILYKNKLLPLLNVQETQVKICDYAKIDQYVENGYFIYENDTSNKVLAINDLDYLRKLSTIHYNVQINLVRKNDFYQLLEQNFKHLNIIKSKYFLEFISVYMVAKNINYTKSIIIFFVIYFGILFNFKHLFHLINIICYFSQNILKIMLFNQAVITQNTAFKNSDISILKNDSLPIYTILLPLYKESGKLKSIISYVTNINYPKHKLDVKIIIEADDYLMIKESILYELPSYIHLLKVPFSLPRTKPKALNYAMQYCRGKYVVIYDAEDRPDTDQLLKAVIAFDELPKEYVCLQAKLNFYNENENLLTKLFSIEYCLWFKYLLKGLSLMDLPVTLGGTSNHFKVDALQKIGFWDAYNVTEDADLGIRLYSFGYKVHMIDSYTLEESPINLISWINQRSRWIKGFIQTFLVFLAQKNKYKRFKFYQITTIFIFIGFSSYGFCCLPFLILTIKINTFTIINYLWIINSFFAFSYLYGSAFFILLTKKGKITNFRVLDIAALFV</sequence>
<dbReference type="GO" id="GO:0016020">
    <property type="term" value="C:membrane"/>
    <property type="evidence" value="ECO:0007669"/>
    <property type="project" value="UniProtKB-SubCell"/>
</dbReference>
<dbReference type="SUPFAM" id="SSF53448">
    <property type="entry name" value="Nucleotide-diphospho-sugar transferases"/>
    <property type="match status" value="1"/>
</dbReference>
<evidence type="ECO:0000256" key="6">
    <source>
        <dbReference type="ARBA" id="ARBA00023136"/>
    </source>
</evidence>
<dbReference type="InterPro" id="IPR050321">
    <property type="entry name" value="Glycosyltr_2/OpgH_subfam"/>
</dbReference>
<evidence type="ECO:0000259" key="8">
    <source>
        <dbReference type="Pfam" id="PF13632"/>
    </source>
</evidence>
<keyword evidence="2" id="KW-0328">Glycosyltransferase</keyword>
<protein>
    <recommendedName>
        <fullName evidence="8">Glycosyltransferase 2-like domain-containing protein</fullName>
    </recommendedName>
</protein>
<dbReference type="PANTHER" id="PTHR43867:SF2">
    <property type="entry name" value="CELLULOSE SYNTHASE CATALYTIC SUBUNIT A [UDP-FORMING]"/>
    <property type="match status" value="1"/>
</dbReference>
<reference evidence="9" key="1">
    <citation type="submission" date="2024-01" db="EMBL/GenBank/DDBJ databases">
        <title>Sequencing the genomes of a sandfly, Sergentomyia squamirostris, and its two endosymbionts.</title>
        <authorList>
            <person name="Itokawa K."/>
            <person name="Sanjoba C."/>
        </authorList>
    </citation>
    <scope>NUCLEOTIDE SEQUENCE</scope>
    <source>
        <strain evidence="9">RiSSQ</strain>
    </source>
</reference>
<evidence type="ECO:0000256" key="3">
    <source>
        <dbReference type="ARBA" id="ARBA00022679"/>
    </source>
</evidence>